<keyword evidence="2" id="KW-1185">Reference proteome</keyword>
<reference evidence="1 2" key="1">
    <citation type="journal article" date="2015" name="Nat. Commun.">
        <title>Lucilia cuprina genome unlocks parasitic fly biology to underpin future interventions.</title>
        <authorList>
            <person name="Anstead C.A."/>
            <person name="Korhonen P.K."/>
            <person name="Young N.D."/>
            <person name="Hall R.S."/>
            <person name="Jex A.R."/>
            <person name="Murali S.C."/>
            <person name="Hughes D.S."/>
            <person name="Lee S.F."/>
            <person name="Perry T."/>
            <person name="Stroehlein A.J."/>
            <person name="Ansell B.R."/>
            <person name="Breugelmans B."/>
            <person name="Hofmann A."/>
            <person name="Qu J."/>
            <person name="Dugan S."/>
            <person name="Lee S.L."/>
            <person name="Chao H."/>
            <person name="Dinh H."/>
            <person name="Han Y."/>
            <person name="Doddapaneni H.V."/>
            <person name="Worley K.C."/>
            <person name="Muzny D.M."/>
            <person name="Ioannidis P."/>
            <person name="Waterhouse R.M."/>
            <person name="Zdobnov E.M."/>
            <person name="James P.J."/>
            <person name="Bagnall N.H."/>
            <person name="Kotze A.C."/>
            <person name="Gibbs R.A."/>
            <person name="Richards S."/>
            <person name="Batterham P."/>
            <person name="Gasser R.B."/>
        </authorList>
    </citation>
    <scope>NUCLEOTIDE SEQUENCE [LARGE SCALE GENOMIC DNA]</scope>
    <source>
        <strain evidence="1 2">LS</strain>
        <tissue evidence="1">Full body</tissue>
    </source>
</reference>
<dbReference type="Proteomes" id="UP000037069">
    <property type="component" value="Unassembled WGS sequence"/>
</dbReference>
<evidence type="ECO:0000313" key="2">
    <source>
        <dbReference type="Proteomes" id="UP000037069"/>
    </source>
</evidence>
<evidence type="ECO:0000313" key="1">
    <source>
        <dbReference type="EMBL" id="KNC27546.1"/>
    </source>
</evidence>
<accession>A0A0L0C5N1</accession>
<gene>
    <name evidence="1" type="ORF">FF38_12349</name>
</gene>
<sequence>MCHFVFIINEGSGFSRESCIIVAVSVINTGFTSMSLSSPLISNFNLVNSLNSLSTSEASVSFTTFTVSGYLLTSLPNSCENDTTVLGSKLTPFSPLGSGEVSSSPATALLTSSMALATSSSSTWPFKVTGSVCSTVSSLFSCCVSISCCCDSSCSCCSCKVSSLISSC</sequence>
<dbReference type="AlphaFoldDB" id="A0A0L0C5N1"/>
<comment type="caution">
    <text evidence="1">The sequence shown here is derived from an EMBL/GenBank/DDBJ whole genome shotgun (WGS) entry which is preliminary data.</text>
</comment>
<protein>
    <submittedName>
        <fullName evidence="1">Uncharacterized protein</fullName>
    </submittedName>
</protein>
<dbReference type="EMBL" id="JRES01000890">
    <property type="protein sequence ID" value="KNC27546.1"/>
    <property type="molecule type" value="Genomic_DNA"/>
</dbReference>
<name>A0A0L0C5N1_LUCCU</name>
<organism evidence="1 2">
    <name type="scientific">Lucilia cuprina</name>
    <name type="common">Green bottle fly</name>
    <name type="synonym">Australian sheep blowfly</name>
    <dbReference type="NCBI Taxonomy" id="7375"/>
    <lineage>
        <taxon>Eukaryota</taxon>
        <taxon>Metazoa</taxon>
        <taxon>Ecdysozoa</taxon>
        <taxon>Arthropoda</taxon>
        <taxon>Hexapoda</taxon>
        <taxon>Insecta</taxon>
        <taxon>Pterygota</taxon>
        <taxon>Neoptera</taxon>
        <taxon>Endopterygota</taxon>
        <taxon>Diptera</taxon>
        <taxon>Brachycera</taxon>
        <taxon>Muscomorpha</taxon>
        <taxon>Oestroidea</taxon>
        <taxon>Calliphoridae</taxon>
        <taxon>Luciliinae</taxon>
        <taxon>Lucilia</taxon>
    </lineage>
</organism>
<proteinExistence type="predicted"/>